<accession>A0A4V5P666</accession>
<feature type="region of interest" description="Disordered" evidence="1">
    <location>
        <begin position="150"/>
        <end position="178"/>
    </location>
</feature>
<feature type="compositionally biased region" description="Low complexity" evidence="1">
    <location>
        <begin position="150"/>
        <end position="170"/>
    </location>
</feature>
<name>A0A4V5P666_MONMO</name>
<dbReference type="GO" id="GO:0044458">
    <property type="term" value="P:motile cilium assembly"/>
    <property type="evidence" value="ECO:0007669"/>
    <property type="project" value="TreeGrafter"/>
</dbReference>
<gene>
    <name evidence="2" type="ORF">EI555_014531</name>
</gene>
<reference evidence="3" key="1">
    <citation type="journal article" date="2019" name="IScience">
        <title>Narwhal Genome Reveals Long-Term Low Genetic Diversity despite Current Large Abundance Size.</title>
        <authorList>
            <person name="Westbury M.V."/>
            <person name="Petersen B."/>
            <person name="Garde E."/>
            <person name="Heide-Jorgensen M.P."/>
            <person name="Lorenzen E.D."/>
        </authorList>
    </citation>
    <scope>NUCLEOTIDE SEQUENCE [LARGE SCALE GENOMIC DNA]</scope>
</reference>
<dbReference type="AlphaFoldDB" id="A0A4V5P666"/>
<dbReference type="InterPro" id="IPR029676">
    <property type="entry name" value="CFAP221"/>
</dbReference>
<comment type="caution">
    <text evidence="2">The sequence shown here is derived from an EMBL/GenBank/DDBJ whole genome shotgun (WGS) entry which is preliminary data.</text>
</comment>
<sequence>HVVNICNEDLHVHILPPQTKHFQIKYVKKEHRLIPGLSLTVTITFTPDEWRYYYDCIRIHCKGGETLLVPIHAYPVMNRLDFPSFINLSNVLLGERPAAPSPTHTRIPPLCTVTSSGAAGEARLRDQERHTCRCCVSVLVPAARQLLRPTSSTVIPTPPTQRTSTPSSSTANLSLCLM</sequence>
<evidence type="ECO:0000256" key="1">
    <source>
        <dbReference type="SAM" id="MobiDB-lite"/>
    </source>
</evidence>
<dbReference type="Proteomes" id="UP000308365">
    <property type="component" value="Unassembled WGS sequence"/>
</dbReference>
<evidence type="ECO:0000313" key="3">
    <source>
        <dbReference type="Proteomes" id="UP000308365"/>
    </source>
</evidence>
<dbReference type="GO" id="GO:0097729">
    <property type="term" value="C:9+2 motile cilium"/>
    <property type="evidence" value="ECO:0007669"/>
    <property type="project" value="TreeGrafter"/>
</dbReference>
<evidence type="ECO:0000313" key="2">
    <source>
        <dbReference type="EMBL" id="TKC35430.1"/>
    </source>
</evidence>
<dbReference type="InterPro" id="IPR013783">
    <property type="entry name" value="Ig-like_fold"/>
</dbReference>
<organism evidence="2 3">
    <name type="scientific">Monodon monoceros</name>
    <name type="common">Narwhal</name>
    <name type="synonym">Ceratodon monodon</name>
    <dbReference type="NCBI Taxonomy" id="40151"/>
    <lineage>
        <taxon>Eukaryota</taxon>
        <taxon>Metazoa</taxon>
        <taxon>Chordata</taxon>
        <taxon>Craniata</taxon>
        <taxon>Vertebrata</taxon>
        <taxon>Euteleostomi</taxon>
        <taxon>Mammalia</taxon>
        <taxon>Eutheria</taxon>
        <taxon>Laurasiatheria</taxon>
        <taxon>Artiodactyla</taxon>
        <taxon>Whippomorpha</taxon>
        <taxon>Cetacea</taxon>
        <taxon>Odontoceti</taxon>
        <taxon>Monodontidae</taxon>
        <taxon>Monodon</taxon>
    </lineage>
</organism>
<feature type="non-terminal residue" evidence="2">
    <location>
        <position position="178"/>
    </location>
</feature>
<evidence type="ECO:0008006" key="4">
    <source>
        <dbReference type="Google" id="ProtNLM"/>
    </source>
</evidence>
<dbReference type="EMBL" id="RWIC01001535">
    <property type="protein sequence ID" value="TKC35430.1"/>
    <property type="molecule type" value="Genomic_DNA"/>
</dbReference>
<proteinExistence type="predicted"/>
<dbReference type="PANTHER" id="PTHR46500:SF1">
    <property type="entry name" value="CILIA- AND FLAGELLA-ASSOCIATED PROTEIN 221"/>
    <property type="match status" value="1"/>
</dbReference>
<dbReference type="Gene3D" id="2.60.40.10">
    <property type="entry name" value="Immunoglobulins"/>
    <property type="match status" value="1"/>
</dbReference>
<protein>
    <recommendedName>
        <fullName evidence="4">Abnormal spindle-like microcephaly-associated protein ASH domain-containing protein</fullName>
    </recommendedName>
</protein>
<feature type="non-terminal residue" evidence="2">
    <location>
        <position position="1"/>
    </location>
</feature>
<dbReference type="GO" id="GO:0003341">
    <property type="term" value="P:cilium movement"/>
    <property type="evidence" value="ECO:0007669"/>
    <property type="project" value="InterPro"/>
</dbReference>
<dbReference type="PANTHER" id="PTHR46500">
    <property type="entry name" value="CILIA- AND FLAGELLA-ASSOCIATED PROTEIN 221"/>
    <property type="match status" value="1"/>
</dbReference>